<dbReference type="AlphaFoldDB" id="A0A060RW27"/>
<dbReference type="InterPro" id="IPR042063">
    <property type="entry name" value="Ubi_acti_E1_SCCH"/>
</dbReference>
<comment type="similarity">
    <text evidence="2">Belongs to the ubiquitin-activating E1 family.</text>
</comment>
<keyword evidence="2 5" id="KW-0479">Metal-binding</keyword>
<protein>
    <recommendedName>
        <fullName evidence="2">SUMO-activating enzyme subunit</fullName>
    </recommendedName>
</protein>
<dbReference type="InterPro" id="IPR028077">
    <property type="entry name" value="UAE_UbL_dom"/>
</dbReference>
<dbReference type="VEuPathDB" id="PlasmoDB:PRCDC_1236200"/>
<comment type="subunit">
    <text evidence="2">Heterodimer.</text>
</comment>
<feature type="domain" description="Ubiquitin/SUMO-activating enzyme ubiquitin-like" evidence="8">
    <location>
        <begin position="524"/>
        <end position="612"/>
    </location>
</feature>
<keyword evidence="1" id="KW-0436">Ligase</keyword>
<dbReference type="SUPFAM" id="SSF69572">
    <property type="entry name" value="Activating enzymes of the ubiquitin-like proteins"/>
    <property type="match status" value="1"/>
</dbReference>
<evidence type="ECO:0000259" key="8">
    <source>
        <dbReference type="Pfam" id="PF14732"/>
    </source>
</evidence>
<dbReference type="Gene3D" id="3.40.50.720">
    <property type="entry name" value="NAD(P)-binding Rossmann-like Domain"/>
    <property type="match status" value="1"/>
</dbReference>
<keyword evidence="2 5" id="KW-0862">Zinc</keyword>
<dbReference type="GO" id="GO:0005737">
    <property type="term" value="C:cytoplasm"/>
    <property type="evidence" value="ECO:0007669"/>
    <property type="project" value="TreeGrafter"/>
</dbReference>
<feature type="active site" description="Glycyl thioester intermediate" evidence="3">
    <location>
        <position position="173"/>
    </location>
</feature>
<dbReference type="InterPro" id="IPR000594">
    <property type="entry name" value="ThiF_NAD_FAD-bd"/>
</dbReference>
<dbReference type="Gene3D" id="1.10.10.2660">
    <property type="entry name" value="Ubiquitin-activating enzyme E1, SCCH domain"/>
    <property type="match status" value="1"/>
</dbReference>
<feature type="compositionally biased region" description="Basic and acidic residues" evidence="6">
    <location>
        <begin position="650"/>
        <end position="677"/>
    </location>
</feature>
<dbReference type="GO" id="GO:0016925">
    <property type="term" value="P:protein sumoylation"/>
    <property type="evidence" value="ECO:0007669"/>
    <property type="project" value="UniProtKB-UniRule"/>
</dbReference>
<dbReference type="InterPro" id="IPR035985">
    <property type="entry name" value="Ubiquitin-activating_enz"/>
</dbReference>
<dbReference type="UniPathway" id="UPA00886"/>
<reference evidence="9" key="2">
    <citation type="submission" date="2014-05" db="EMBL/GenBank/DDBJ databases">
        <title>The genome sequences of chimpanzee malaria parasites reveal the path to human adaptation.</title>
        <authorList>
            <person name="Otto T.D."/>
            <person name="Rayner J.C."/>
            <person name="Boehme U."/>
            <person name="Pain A."/>
            <person name="Spottiswoode N."/>
            <person name="Sanders M."/>
            <person name="Quail M."/>
            <person name="Ollomo B."/>
            <person name="Renaud F."/>
            <person name="Thomas A.W."/>
            <person name="Prugnolle F."/>
            <person name="Conway D.J."/>
            <person name="Newbold C."/>
            <person name="Berriman M."/>
        </authorList>
    </citation>
    <scope>NUCLEOTIDE SEQUENCE [LARGE SCALE GENOMIC DNA]</scope>
    <source>
        <strain evidence="9">CDC</strain>
    </source>
</reference>
<dbReference type="VEuPathDB" id="PlasmoDB:PRG01_1240300"/>
<evidence type="ECO:0000256" key="2">
    <source>
        <dbReference type="PIRNR" id="PIRNR039133"/>
    </source>
</evidence>
<keyword evidence="2 4" id="KW-0067">ATP-binding</keyword>
<dbReference type="PhylomeDB" id="A0A060RW27"/>
<feature type="binding site" evidence="4">
    <location>
        <position position="74"/>
    </location>
    <ligand>
        <name>ATP</name>
        <dbReference type="ChEBI" id="CHEBI:30616"/>
    </ligand>
</feature>
<feature type="domain" description="THIF-type NAD/FAD binding fold" evidence="7">
    <location>
        <begin position="7"/>
        <end position="446"/>
    </location>
</feature>
<organism evidence="9 10">
    <name type="scientific">Plasmodium reichenowi</name>
    <dbReference type="NCBI Taxonomy" id="5854"/>
    <lineage>
        <taxon>Eukaryota</taxon>
        <taxon>Sar</taxon>
        <taxon>Alveolata</taxon>
        <taxon>Apicomplexa</taxon>
        <taxon>Aconoidasida</taxon>
        <taxon>Haemosporida</taxon>
        <taxon>Plasmodiidae</taxon>
        <taxon>Plasmodium</taxon>
        <taxon>Plasmodium (Laverania)</taxon>
    </lineage>
</organism>
<dbReference type="EMBL" id="HG810773">
    <property type="protein sequence ID" value="CDO65644.1"/>
    <property type="molecule type" value="Genomic_DNA"/>
</dbReference>
<reference evidence="9" key="1">
    <citation type="submission" date="2014-01" db="EMBL/GenBank/DDBJ databases">
        <authorList>
            <person name="Aslett M."/>
        </authorList>
    </citation>
    <scope>NUCLEOTIDE SEQUENCE</scope>
    <source>
        <strain evidence="9">CDC</strain>
    </source>
</reference>
<feature type="compositionally biased region" description="Low complexity" evidence="6">
    <location>
        <begin position="440"/>
        <end position="458"/>
    </location>
</feature>
<feature type="region of interest" description="Disordered" evidence="6">
    <location>
        <begin position="636"/>
        <end position="680"/>
    </location>
</feature>
<feature type="binding site" evidence="4">
    <location>
        <begin position="117"/>
        <end position="122"/>
    </location>
    <ligand>
        <name>ATP</name>
        <dbReference type="ChEBI" id="CHEBI:30616"/>
    </ligand>
</feature>
<feature type="binding site" evidence="5">
    <location>
        <position position="512"/>
    </location>
    <ligand>
        <name>Zn(2+)</name>
        <dbReference type="ChEBI" id="CHEBI:29105"/>
    </ligand>
</feature>
<feature type="binding site" evidence="5">
    <location>
        <position position="515"/>
    </location>
    <ligand>
        <name>Zn(2+)</name>
        <dbReference type="ChEBI" id="CHEBI:29105"/>
    </ligand>
</feature>
<feature type="binding site" evidence="4">
    <location>
        <begin position="26"/>
        <end position="31"/>
    </location>
    <ligand>
        <name>ATP</name>
        <dbReference type="ChEBI" id="CHEBI:30616"/>
    </ligand>
</feature>
<evidence type="ECO:0000256" key="5">
    <source>
        <dbReference type="PIRSR" id="PIRSR039133-3"/>
    </source>
</evidence>
<dbReference type="GO" id="GO:0031510">
    <property type="term" value="C:SUMO activating enzyme complex"/>
    <property type="evidence" value="ECO:0007669"/>
    <property type="project" value="UniProtKB-UniRule"/>
</dbReference>
<accession>A0A060RW27</accession>
<keyword evidence="10" id="KW-1185">Reference proteome</keyword>
<dbReference type="Pfam" id="PF00899">
    <property type="entry name" value="ThiF"/>
    <property type="match status" value="1"/>
</dbReference>
<feature type="binding site" evidence="4">
    <location>
        <begin position="58"/>
        <end position="61"/>
    </location>
    <ligand>
        <name>ATP</name>
        <dbReference type="ChEBI" id="CHEBI:30616"/>
    </ligand>
</feature>
<feature type="binding site" evidence="5">
    <location>
        <position position="161"/>
    </location>
    <ligand>
        <name>Zn(2+)</name>
        <dbReference type="ChEBI" id="CHEBI:29105"/>
    </ligand>
</feature>
<evidence type="ECO:0000256" key="4">
    <source>
        <dbReference type="PIRSR" id="PIRSR039133-2"/>
    </source>
</evidence>
<dbReference type="PANTHER" id="PTHR10953:SF5">
    <property type="entry name" value="SUMO-ACTIVATING ENZYME SUBUNIT 2"/>
    <property type="match status" value="1"/>
</dbReference>
<comment type="pathway">
    <text evidence="2">Protein modification; protein sumoylation.</text>
</comment>
<keyword evidence="2 4" id="KW-0547">Nucleotide-binding</keyword>
<dbReference type="PANTHER" id="PTHR10953">
    <property type="entry name" value="UBIQUITIN-ACTIVATING ENZYME E1"/>
    <property type="match status" value="1"/>
</dbReference>
<dbReference type="Pfam" id="PF14732">
    <property type="entry name" value="UAE_UbL"/>
    <property type="match status" value="1"/>
</dbReference>
<feature type="region of interest" description="Disordered" evidence="6">
    <location>
        <begin position="429"/>
        <end position="458"/>
    </location>
</feature>
<keyword evidence="2" id="KW-0833">Ubl conjugation pathway</keyword>
<evidence type="ECO:0000256" key="6">
    <source>
        <dbReference type="SAM" id="MobiDB-lite"/>
    </source>
</evidence>
<dbReference type="GO" id="GO:0005524">
    <property type="term" value="F:ATP binding"/>
    <property type="evidence" value="ECO:0007669"/>
    <property type="project" value="UniProtKB-UniRule"/>
</dbReference>
<dbReference type="Proteomes" id="UP000027581">
    <property type="component" value="Unassembled WGS sequence"/>
</dbReference>
<feature type="compositionally biased region" description="Basic residues" evidence="6">
    <location>
        <begin position="429"/>
        <end position="439"/>
    </location>
</feature>
<name>A0A060RW27_PLARE</name>
<evidence type="ECO:0000259" key="7">
    <source>
        <dbReference type="Pfam" id="PF00899"/>
    </source>
</evidence>
<dbReference type="GO" id="GO:0019948">
    <property type="term" value="F:SUMO activating enzyme activity"/>
    <property type="evidence" value="ECO:0007669"/>
    <property type="project" value="UniProtKB-UniRule"/>
</dbReference>
<evidence type="ECO:0000256" key="1">
    <source>
        <dbReference type="ARBA" id="ARBA00022598"/>
    </source>
</evidence>
<proteinExistence type="inferred from homology"/>
<gene>
    <name evidence="9" type="primary">UBA2</name>
    <name evidence="9" type="ORF">PRCDC_1236200</name>
</gene>
<feature type="binding site" evidence="5">
    <location>
        <position position="158"/>
    </location>
    <ligand>
        <name>Zn(2+)</name>
        <dbReference type="ChEBI" id="CHEBI:29105"/>
    </ligand>
</feature>
<feature type="binding site" evidence="4">
    <location>
        <position position="50"/>
    </location>
    <ligand>
        <name>ATP</name>
        <dbReference type="ChEBI" id="CHEBI:30616"/>
    </ligand>
</feature>
<dbReference type="PIRSF" id="PIRSF039133">
    <property type="entry name" value="SUMO_E1B"/>
    <property type="match status" value="1"/>
</dbReference>
<sequence length="694" mass="82035">MHKTIRKLFSDEVCDKIENMRILLVGAGGIGSEFLKNIITIGCKNIDIIDIDTIDITNLNRQFLFKKKDVKEYKSHVAKERALEHKKDLNINAYTFDVCTMKSSDIRKYDYVINALDNIKARKYVNKLCIMEKKVLIEAGSTGYNGQVYPIYYNQTKCYSCEEKPKNKTYAICTIRQTPSLPEHCVAWGRLIFETFFCKNDNETLIDIKNHIEEESKKRNMDKKEIIIFIFNYLFNDTIKELIYLKKDYTTIPIPIHFECDENIIDLFEYENEHKKNEKNIDKLNDNNKNNMVDNKYYSNNFNCEETNREKDDNVLMLSSQNIWDKKKCIQMYIKTFLKLYKYLNINKKEQQYLIFDKDDDECINFITSISNIRMLNFSINQKSKFDIQSIAGNIIPAISSTNAIVASLQAFQLIHVIEYFETLKKKNKKKINSNKKKNSNNSNNNNNNNNNNNYENNASYCDEEEYKTDLFNIRNSKAKHVWVKSIVNGNKIFSRGNLVNAEPLEIPNPNCYICQQPTIHIYIKNFDKMTLYNFVKDICMNELSFLYPFLDKDDRNIFDYDLFQENDDDYIQNLYASLNYWNIKHDEILLLTDFQNNNDQLEMHLKEDPSLETEYFIQQKKVPSKKRNITYMHGEGNMDTESVKKKKHILSDEHKETNDEKQPTKKRKQDSIKVEEIIIDDEESDNQNVVLID</sequence>
<evidence type="ECO:0000313" key="10">
    <source>
        <dbReference type="Proteomes" id="UP000027581"/>
    </source>
</evidence>
<dbReference type="GO" id="GO:0046872">
    <property type="term" value="F:metal ion binding"/>
    <property type="evidence" value="ECO:0007669"/>
    <property type="project" value="UniProtKB-KW"/>
</dbReference>
<dbReference type="InterPro" id="IPR030661">
    <property type="entry name" value="Uba2"/>
</dbReference>
<evidence type="ECO:0000256" key="3">
    <source>
        <dbReference type="PIRSR" id="PIRSR039133-1"/>
    </source>
</evidence>
<evidence type="ECO:0000313" key="9">
    <source>
        <dbReference type="EMBL" id="CDO65644.1"/>
    </source>
</evidence>
<dbReference type="InterPro" id="IPR045886">
    <property type="entry name" value="ThiF/MoeB/HesA"/>
</dbReference>